<dbReference type="RefSeq" id="WP_056210020.1">
    <property type="nucleotide sequence ID" value="NZ_SDPQ02000003.1"/>
</dbReference>
<evidence type="ECO:0000313" key="2">
    <source>
        <dbReference type="EMBL" id="KAA1396119.1"/>
    </source>
</evidence>
<dbReference type="Proteomes" id="UP000380867">
    <property type="component" value="Unassembled WGS sequence"/>
</dbReference>
<evidence type="ECO:0000259" key="1">
    <source>
        <dbReference type="Pfam" id="PF12728"/>
    </source>
</evidence>
<dbReference type="OrthoDB" id="4330189at2"/>
<protein>
    <submittedName>
        <fullName evidence="2">Helix-turn-helix domain-containing protein</fullName>
    </submittedName>
</protein>
<dbReference type="SUPFAM" id="SSF46955">
    <property type="entry name" value="Putative DNA-binding domain"/>
    <property type="match status" value="1"/>
</dbReference>
<organism evidence="2 3">
    <name type="scientific">Aeromicrobium ginsengisoli</name>
    <dbReference type="NCBI Taxonomy" id="363867"/>
    <lineage>
        <taxon>Bacteria</taxon>
        <taxon>Bacillati</taxon>
        <taxon>Actinomycetota</taxon>
        <taxon>Actinomycetes</taxon>
        <taxon>Propionibacteriales</taxon>
        <taxon>Nocardioidaceae</taxon>
        <taxon>Aeromicrobium</taxon>
    </lineage>
</organism>
<gene>
    <name evidence="2" type="ORF">ESP70_018545</name>
</gene>
<sequence length="59" mass="6624">MTELKLLSPTEVSKILGVATSTLCRMRQNGTGPRCVWVTDHAPRYREDDLLAYVESRAS</sequence>
<dbReference type="Pfam" id="PF12728">
    <property type="entry name" value="HTH_17"/>
    <property type="match status" value="1"/>
</dbReference>
<keyword evidence="3" id="KW-1185">Reference proteome</keyword>
<name>A0A5M4FD00_9ACTN</name>
<proteinExistence type="predicted"/>
<comment type="caution">
    <text evidence="2">The sequence shown here is derived from an EMBL/GenBank/DDBJ whole genome shotgun (WGS) entry which is preliminary data.</text>
</comment>
<evidence type="ECO:0000313" key="3">
    <source>
        <dbReference type="Proteomes" id="UP000380867"/>
    </source>
</evidence>
<dbReference type="AlphaFoldDB" id="A0A5M4FD00"/>
<dbReference type="EMBL" id="SDPQ02000003">
    <property type="protein sequence ID" value="KAA1396119.1"/>
    <property type="molecule type" value="Genomic_DNA"/>
</dbReference>
<dbReference type="InterPro" id="IPR041657">
    <property type="entry name" value="HTH_17"/>
</dbReference>
<accession>A0A5M4FD00</accession>
<feature type="domain" description="Helix-turn-helix" evidence="1">
    <location>
        <begin position="6"/>
        <end position="57"/>
    </location>
</feature>
<reference evidence="2" key="1">
    <citation type="submission" date="2019-09" db="EMBL/GenBank/DDBJ databases">
        <authorList>
            <person name="Li J."/>
        </authorList>
    </citation>
    <scope>NUCLEOTIDE SEQUENCE [LARGE SCALE GENOMIC DNA]</scope>
    <source>
        <strain evidence="2">JCM 14732</strain>
    </source>
</reference>
<dbReference type="InterPro" id="IPR009061">
    <property type="entry name" value="DNA-bd_dom_put_sf"/>
</dbReference>